<proteinExistence type="predicted"/>
<organism evidence="1 2">
    <name type="scientific">Vibrio metschnikovii</name>
    <dbReference type="NCBI Taxonomy" id="28172"/>
    <lineage>
        <taxon>Bacteria</taxon>
        <taxon>Pseudomonadati</taxon>
        <taxon>Pseudomonadota</taxon>
        <taxon>Gammaproteobacteria</taxon>
        <taxon>Vibrionales</taxon>
        <taxon>Vibrionaceae</taxon>
        <taxon>Vibrio</taxon>
    </lineage>
</organism>
<keyword evidence="2" id="KW-1185">Reference proteome</keyword>
<comment type="caution">
    <text evidence="1">The sequence shown here is derived from an EMBL/GenBank/DDBJ whole genome shotgun (WGS) entry which is preliminary data.</text>
</comment>
<reference evidence="1" key="1">
    <citation type="submission" date="2020-08" db="EMBL/GenBank/DDBJ databases">
        <title>Genome Sequencing and Pan-Genome Analysis of Migratory bird Vibrio Strains, Inner Mongolia.</title>
        <authorList>
            <person name="Zheng L."/>
        </authorList>
    </citation>
    <scope>NUCLEOTIDE SEQUENCE</scope>
    <source>
        <strain evidence="1">M13F</strain>
    </source>
</reference>
<name>A0A9X0RAZ9_VIBME</name>
<dbReference type="AlphaFoldDB" id="A0A9X0RAZ9"/>
<protein>
    <submittedName>
        <fullName evidence="1">Uncharacterized protein</fullName>
    </submittedName>
</protein>
<gene>
    <name evidence="1" type="ORF">H8Q88_19335</name>
</gene>
<sequence length="161" mass="18350">MKSTDNFSIVSNGYSVDVELNIMVVHTNVLQFNIRTLTDGCMIGSHSTHYNMNDNSISFFSQLSNEIKHLRLTRFMTKEEIEKSLGKVIEDTSAEKEAYNVHNLIVKHFTLECSSIQQSLESMTIPVIGDINSIKFKLIQEMICVRLESLLKQLNDSSEWG</sequence>
<evidence type="ECO:0000313" key="2">
    <source>
        <dbReference type="Proteomes" id="UP000615796"/>
    </source>
</evidence>
<accession>A0A9X0RAZ9</accession>
<dbReference type="EMBL" id="JACRUP010000023">
    <property type="protein sequence ID" value="MBC5853033.1"/>
    <property type="molecule type" value="Genomic_DNA"/>
</dbReference>
<dbReference type="RefSeq" id="WP_187027180.1">
    <property type="nucleotide sequence ID" value="NZ_JACRUP010000023.1"/>
</dbReference>
<evidence type="ECO:0000313" key="1">
    <source>
        <dbReference type="EMBL" id="MBC5853033.1"/>
    </source>
</evidence>
<dbReference type="Proteomes" id="UP000615796">
    <property type="component" value="Unassembled WGS sequence"/>
</dbReference>